<protein>
    <submittedName>
        <fullName evidence="1 3">Uncharacterized protein</fullName>
    </submittedName>
</protein>
<organism evidence="3">
    <name type="scientific">Onchocerca flexuosa</name>
    <dbReference type="NCBI Taxonomy" id="387005"/>
    <lineage>
        <taxon>Eukaryota</taxon>
        <taxon>Metazoa</taxon>
        <taxon>Ecdysozoa</taxon>
        <taxon>Nematoda</taxon>
        <taxon>Chromadorea</taxon>
        <taxon>Rhabditida</taxon>
        <taxon>Spirurina</taxon>
        <taxon>Spiruromorpha</taxon>
        <taxon>Filarioidea</taxon>
        <taxon>Onchocercidae</taxon>
        <taxon>Onchocerca</taxon>
    </lineage>
</organism>
<evidence type="ECO:0000313" key="1">
    <source>
        <dbReference type="EMBL" id="VDO38122.1"/>
    </source>
</evidence>
<dbReference type="AlphaFoldDB" id="A0A183H8S8"/>
<proteinExistence type="predicted"/>
<dbReference type="Proteomes" id="UP000267606">
    <property type="component" value="Unassembled WGS sequence"/>
</dbReference>
<gene>
    <name evidence="1" type="ORF">OFLC_LOCUS3890</name>
</gene>
<accession>A0A183H8S8</accession>
<evidence type="ECO:0000313" key="2">
    <source>
        <dbReference type="Proteomes" id="UP000267606"/>
    </source>
</evidence>
<sequence length="85" mass="9526">MLEVRKGKIVPRGLDFGAESIQIRRQFNSTNNLVLGFYADTAIEVRGSRSVSVHSNNASQKIRRRSSYLRSGTKAMNIANQAEKE</sequence>
<reference evidence="1 2" key="2">
    <citation type="submission" date="2018-11" db="EMBL/GenBank/DDBJ databases">
        <authorList>
            <consortium name="Pathogen Informatics"/>
        </authorList>
    </citation>
    <scope>NUCLEOTIDE SEQUENCE [LARGE SCALE GENOMIC DNA]</scope>
</reference>
<keyword evidence="2" id="KW-1185">Reference proteome</keyword>
<evidence type="ECO:0000313" key="3">
    <source>
        <dbReference type="WBParaSite" id="OFLC_0000388901-mRNA-1"/>
    </source>
</evidence>
<dbReference type="WBParaSite" id="OFLC_0000388901-mRNA-1">
    <property type="protein sequence ID" value="OFLC_0000388901-mRNA-1"/>
    <property type="gene ID" value="OFLC_0000388901"/>
</dbReference>
<dbReference type="EMBL" id="UZAJ01002759">
    <property type="protein sequence ID" value="VDO38122.1"/>
    <property type="molecule type" value="Genomic_DNA"/>
</dbReference>
<reference evidence="3" key="1">
    <citation type="submission" date="2016-06" db="UniProtKB">
        <authorList>
            <consortium name="WormBaseParasite"/>
        </authorList>
    </citation>
    <scope>IDENTIFICATION</scope>
</reference>
<name>A0A183H8S8_9BILA</name>